<proteinExistence type="predicted"/>
<gene>
    <name evidence="1" type="ORF">Amon02_001307200</name>
</gene>
<dbReference type="Proteomes" id="UP001165064">
    <property type="component" value="Unassembled WGS sequence"/>
</dbReference>
<name>A0ACB5UCU3_AMBMO</name>
<keyword evidence="2" id="KW-1185">Reference proteome</keyword>
<accession>A0ACB5UCU3</accession>
<evidence type="ECO:0000313" key="2">
    <source>
        <dbReference type="Proteomes" id="UP001165064"/>
    </source>
</evidence>
<sequence length="171" mass="19694">MLKIKSFLAMFFLGYLPRDNKVYVADKDVNVVSYHLSLGVLEYQTVVLRGEIDEADELLENIDEKDMSKIARFLEQQGYKEKALELSKDNEQKFELAIETLNLKLAEEIALADDTPHKWKKLGDVALSNWNLSLAIEAFKKSKDFQSLLLIYSSVNDIQGLKQLNYLKLLF</sequence>
<dbReference type="EMBL" id="BSXS01016503">
    <property type="protein sequence ID" value="GMF07858.1"/>
    <property type="molecule type" value="Genomic_DNA"/>
</dbReference>
<evidence type="ECO:0000313" key="1">
    <source>
        <dbReference type="EMBL" id="GMF07858.1"/>
    </source>
</evidence>
<organism evidence="1 2">
    <name type="scientific">Ambrosiozyma monospora</name>
    <name type="common">Yeast</name>
    <name type="synonym">Endomycopsis monosporus</name>
    <dbReference type="NCBI Taxonomy" id="43982"/>
    <lineage>
        <taxon>Eukaryota</taxon>
        <taxon>Fungi</taxon>
        <taxon>Dikarya</taxon>
        <taxon>Ascomycota</taxon>
        <taxon>Saccharomycotina</taxon>
        <taxon>Pichiomycetes</taxon>
        <taxon>Pichiales</taxon>
        <taxon>Pichiaceae</taxon>
        <taxon>Ambrosiozyma</taxon>
    </lineage>
</organism>
<protein>
    <submittedName>
        <fullName evidence="1">Unnamed protein product</fullName>
    </submittedName>
</protein>
<comment type="caution">
    <text evidence="1">The sequence shown here is derived from an EMBL/GenBank/DDBJ whole genome shotgun (WGS) entry which is preliminary data.</text>
</comment>
<reference evidence="1" key="1">
    <citation type="submission" date="2023-04" db="EMBL/GenBank/DDBJ databases">
        <title>Ambrosiozyma monospora NBRC 10751.</title>
        <authorList>
            <person name="Ichikawa N."/>
            <person name="Sato H."/>
            <person name="Tonouchi N."/>
        </authorList>
    </citation>
    <scope>NUCLEOTIDE SEQUENCE</scope>
    <source>
        <strain evidence="1">NBRC 10751</strain>
    </source>
</reference>